<dbReference type="Proteomes" id="UP001141183">
    <property type="component" value="Unassembled WGS sequence"/>
</dbReference>
<reference evidence="2" key="1">
    <citation type="submission" date="2022-05" db="EMBL/GenBank/DDBJ databases">
        <title>Draft genome sequence of Clostridium tertium strain CP3 isolated from Peru.</title>
        <authorList>
            <person name="Hurtado R."/>
            <person name="Lima L."/>
            <person name="Sousa T."/>
            <person name="Jaiswal A.K."/>
            <person name="Tiwari S."/>
            <person name="Maturrano L."/>
            <person name="Brenig B."/>
            <person name="Azevedo V."/>
        </authorList>
    </citation>
    <scope>NUCLEOTIDE SEQUENCE</scope>
    <source>
        <strain evidence="2">CP3</strain>
    </source>
</reference>
<evidence type="ECO:0000313" key="3">
    <source>
        <dbReference type="Proteomes" id="UP001141183"/>
    </source>
</evidence>
<proteinExistence type="predicted"/>
<dbReference type="Pfam" id="PF11738">
    <property type="entry name" value="DUF3298"/>
    <property type="match status" value="1"/>
</dbReference>
<dbReference type="InterPro" id="IPR037126">
    <property type="entry name" value="PdaC/RsiV-like_sf"/>
</dbReference>
<dbReference type="InterPro" id="IPR021729">
    <property type="entry name" value="DUF3298"/>
</dbReference>
<protein>
    <submittedName>
        <fullName evidence="2">WG repeat-containing protein</fullName>
    </submittedName>
</protein>
<dbReference type="PANTHER" id="PTHR37841">
    <property type="entry name" value="GLR2918 PROTEIN"/>
    <property type="match status" value="1"/>
</dbReference>
<dbReference type="Gene3D" id="3.30.565.40">
    <property type="entry name" value="Fervidobacterium nodosum Rt17-B1 like"/>
    <property type="match status" value="1"/>
</dbReference>
<dbReference type="Pfam" id="PF14903">
    <property type="entry name" value="WG_beta_rep"/>
    <property type="match status" value="6"/>
</dbReference>
<gene>
    <name evidence="2" type="ORF">NE398_06420</name>
</gene>
<dbReference type="PANTHER" id="PTHR37841:SF1">
    <property type="entry name" value="DUF3298 DOMAIN-CONTAINING PROTEIN"/>
    <property type="match status" value="1"/>
</dbReference>
<feature type="domain" description="DUF3298" evidence="1">
    <location>
        <begin position="507"/>
        <end position="581"/>
    </location>
</feature>
<dbReference type="AlphaFoldDB" id="A0A9X4B0K0"/>
<sequence length="599" mass="68360">MNSNKNNKIESFTIKNRINGERLYPALRNTKEGEIYGYINSRGMFAIEPAYSSAYDFNSGGLAIVRVGEKFGAINKNGEYVIKPIYDSISNFKENRAIWVFNNYMGVINEKGNVITNKRYNFISDYSEGRAVVGFSNNNGSFRYGYIDLEGYDIIAPIYLEANSFNEGVALVKFNEREYRLINPYGQIVNTYNYSYVSQYGDGLMVFGNSFEGPLGYININGEVVIKPKFKSAQGFRDNVAIVSESDSFQGPYGLIDKTGRYIYEPNFSDIKILGEGRVALGIPIGDEDLKLRSIYAIGDTSGNRLTDFNYLAVGDYNNGLAYASDKMDTFFIDLSGNRDENLPKVSGSGELSIKSGLIYANIDYSPYYLDRSDNIIYKPNDIIYLDNRYSILKEKYKPNINYLIYMPVVQGIKDKNVEIEINNKLRGMSYFSPSENNGVQGNLTITENDVLNYNYYGDFNIKYFSNNLLVLEIEGYHYPLGAAHGMPYRKTPTIDLVTGKFYSLGDLFKGGVYWVGELNKIISDMIENDKQYEYVFKDQFKGIKEDQDFYVDNNNLYIYFQPYEIGPYSAGFITFKIPFSEIQEMINKYGDFYRALVC</sequence>
<organism evidence="2 3">
    <name type="scientific">Clostridium tertium</name>
    <dbReference type="NCBI Taxonomy" id="1559"/>
    <lineage>
        <taxon>Bacteria</taxon>
        <taxon>Bacillati</taxon>
        <taxon>Bacillota</taxon>
        <taxon>Clostridia</taxon>
        <taxon>Eubacteriales</taxon>
        <taxon>Clostridiaceae</taxon>
        <taxon>Clostridium</taxon>
    </lineage>
</organism>
<keyword evidence="3" id="KW-1185">Reference proteome</keyword>
<dbReference type="Gene3D" id="3.90.640.20">
    <property type="entry name" value="Heat-shock cognate protein, ATPase"/>
    <property type="match status" value="1"/>
</dbReference>
<comment type="caution">
    <text evidence="2">The sequence shown here is derived from an EMBL/GenBank/DDBJ whole genome shotgun (WGS) entry which is preliminary data.</text>
</comment>
<evidence type="ECO:0000259" key="1">
    <source>
        <dbReference type="Pfam" id="PF11738"/>
    </source>
</evidence>
<dbReference type="EMBL" id="JAMRYU010000005">
    <property type="protein sequence ID" value="MDC4239797.1"/>
    <property type="molecule type" value="Genomic_DNA"/>
</dbReference>
<accession>A0A9X4B0K0</accession>
<dbReference type="InterPro" id="IPR032774">
    <property type="entry name" value="WG_beta_rep"/>
</dbReference>
<evidence type="ECO:0000313" key="2">
    <source>
        <dbReference type="EMBL" id="MDC4239797.1"/>
    </source>
</evidence>
<name>A0A9X4B0K0_9CLOT</name>
<dbReference type="RefSeq" id="WP_099346163.1">
    <property type="nucleotide sequence ID" value="NZ_JADMSE010000032.1"/>
</dbReference>